<dbReference type="EMBL" id="BT122297">
    <property type="protein sequence ID" value="ADE75686.1"/>
    <property type="molecule type" value="mRNA"/>
</dbReference>
<comment type="subcellular location">
    <subcellularLocation>
        <location evidence="1">Nucleus</location>
    </subcellularLocation>
</comment>
<dbReference type="Gene3D" id="3.40.1810.10">
    <property type="entry name" value="Transcription factor, MADS-box"/>
    <property type="match status" value="1"/>
</dbReference>
<dbReference type="PRINTS" id="PR00404">
    <property type="entry name" value="MADSDOMAIN"/>
</dbReference>
<feature type="domain" description="K-box" evidence="8">
    <location>
        <begin position="88"/>
        <end position="181"/>
    </location>
</feature>
<keyword evidence="4" id="KW-0804">Transcription</keyword>
<dbReference type="InterPro" id="IPR002100">
    <property type="entry name" value="TF_MADSbox"/>
</dbReference>
<dbReference type="GO" id="GO:0005634">
    <property type="term" value="C:nucleus"/>
    <property type="evidence" value="ECO:0007669"/>
    <property type="project" value="UniProtKB-SubCell"/>
</dbReference>
<feature type="domain" description="MADS-box" evidence="7">
    <location>
        <begin position="1"/>
        <end position="61"/>
    </location>
</feature>
<evidence type="ECO:0000256" key="3">
    <source>
        <dbReference type="ARBA" id="ARBA00023125"/>
    </source>
</evidence>
<sequence>MGRGKREMKKIENAASRNVCFTKRRRGLLKKARELSVLCDASVGVVVFSAAGKMSEYSSTSNMNIIIERYMKNRRHDKRVTPHEANDHMSDTTEVTQLQQCHELLEHEYRRMSGKELGGTNMRELLELQEHIELGLKRVRSRQYELLNEQMAEVQTILGAGLEVVEVNNRLRQQVKALLGHEESASEPESRLETMAHQYCSNADFSGENEEEEDADCDENYDTSLHLGPYDPNSWKGRHFPSQ</sequence>
<dbReference type="GO" id="GO:0000977">
    <property type="term" value="F:RNA polymerase II transcription regulatory region sequence-specific DNA binding"/>
    <property type="evidence" value="ECO:0007669"/>
    <property type="project" value="InterPro"/>
</dbReference>
<proteinExistence type="evidence at transcript level"/>
<dbReference type="InterPro" id="IPR033896">
    <property type="entry name" value="MEF2-like_N"/>
</dbReference>
<evidence type="ECO:0000256" key="2">
    <source>
        <dbReference type="ARBA" id="ARBA00023015"/>
    </source>
</evidence>
<dbReference type="Pfam" id="PF01486">
    <property type="entry name" value="K-box"/>
    <property type="match status" value="1"/>
</dbReference>
<feature type="region of interest" description="Disordered" evidence="6">
    <location>
        <begin position="201"/>
        <end position="243"/>
    </location>
</feature>
<keyword evidence="3" id="KW-0238">DNA-binding</keyword>
<evidence type="ECO:0000256" key="5">
    <source>
        <dbReference type="ARBA" id="ARBA00023242"/>
    </source>
</evidence>
<protein>
    <submittedName>
        <fullName evidence="9">Uncharacterized protein</fullName>
    </submittedName>
</protein>
<dbReference type="OMA" id="CHELLEH"/>
<dbReference type="PROSITE" id="PS50066">
    <property type="entry name" value="MADS_BOX_2"/>
    <property type="match status" value="1"/>
</dbReference>
<dbReference type="InterPro" id="IPR036879">
    <property type="entry name" value="TF_MADSbox_sf"/>
</dbReference>
<dbReference type="Pfam" id="PF00319">
    <property type="entry name" value="SRF-TF"/>
    <property type="match status" value="1"/>
</dbReference>
<accession>D5A817</accession>
<dbReference type="GO" id="GO:0046983">
    <property type="term" value="F:protein dimerization activity"/>
    <property type="evidence" value="ECO:0007669"/>
    <property type="project" value="InterPro"/>
</dbReference>
<dbReference type="PROSITE" id="PS51297">
    <property type="entry name" value="K_BOX"/>
    <property type="match status" value="1"/>
</dbReference>
<dbReference type="CDD" id="cd00265">
    <property type="entry name" value="MADS_MEF2_like"/>
    <property type="match status" value="1"/>
</dbReference>
<reference evidence="9" key="1">
    <citation type="submission" date="2010-04" db="EMBL/GenBank/DDBJ databases">
        <authorList>
            <person name="Reid K.E."/>
            <person name="Liao N."/>
            <person name="Chan S."/>
            <person name="Docking R."/>
            <person name="Taylor G."/>
            <person name="Moore R."/>
            <person name="Mayo M."/>
            <person name="Munro S."/>
            <person name="King J."/>
            <person name="Yanchuk A."/>
            <person name="Holt R."/>
            <person name="Jones S."/>
            <person name="Marra M."/>
            <person name="Ritland C.E."/>
            <person name="Ritland K."/>
            <person name="Bohlmann J."/>
        </authorList>
    </citation>
    <scope>NUCLEOTIDE SEQUENCE</scope>
    <source>
        <tissue evidence="9">Buds collected with no treatment. Collection October 2007</tissue>
    </source>
</reference>
<evidence type="ECO:0000313" key="9">
    <source>
        <dbReference type="EMBL" id="ADE75686.1"/>
    </source>
</evidence>
<name>D5A817_PICSI</name>
<dbReference type="PANTHER" id="PTHR48019">
    <property type="entry name" value="SERUM RESPONSE FACTOR HOMOLOG"/>
    <property type="match status" value="1"/>
</dbReference>
<evidence type="ECO:0000256" key="6">
    <source>
        <dbReference type="SAM" id="MobiDB-lite"/>
    </source>
</evidence>
<dbReference type="SUPFAM" id="SSF55455">
    <property type="entry name" value="SRF-like"/>
    <property type="match status" value="1"/>
</dbReference>
<dbReference type="SMART" id="SM00432">
    <property type="entry name" value="MADS"/>
    <property type="match status" value="1"/>
</dbReference>
<evidence type="ECO:0000259" key="7">
    <source>
        <dbReference type="PROSITE" id="PS50066"/>
    </source>
</evidence>
<keyword evidence="5" id="KW-0539">Nucleus</keyword>
<dbReference type="GO" id="GO:0045944">
    <property type="term" value="P:positive regulation of transcription by RNA polymerase II"/>
    <property type="evidence" value="ECO:0007669"/>
    <property type="project" value="InterPro"/>
</dbReference>
<keyword evidence="2" id="KW-0805">Transcription regulation</keyword>
<organism evidence="9">
    <name type="scientific">Picea sitchensis</name>
    <name type="common">Sitka spruce</name>
    <name type="synonym">Pinus sitchensis</name>
    <dbReference type="NCBI Taxonomy" id="3332"/>
    <lineage>
        <taxon>Eukaryota</taxon>
        <taxon>Viridiplantae</taxon>
        <taxon>Streptophyta</taxon>
        <taxon>Embryophyta</taxon>
        <taxon>Tracheophyta</taxon>
        <taxon>Spermatophyta</taxon>
        <taxon>Pinopsida</taxon>
        <taxon>Pinidae</taxon>
        <taxon>Conifers I</taxon>
        <taxon>Pinales</taxon>
        <taxon>Pinaceae</taxon>
        <taxon>Picea</taxon>
    </lineage>
</organism>
<dbReference type="InterPro" id="IPR050142">
    <property type="entry name" value="MADS-box/MEF2_TF"/>
</dbReference>
<evidence type="ECO:0000256" key="1">
    <source>
        <dbReference type="ARBA" id="ARBA00004123"/>
    </source>
</evidence>
<dbReference type="AlphaFoldDB" id="D5A817"/>
<evidence type="ECO:0000259" key="8">
    <source>
        <dbReference type="PROSITE" id="PS51297"/>
    </source>
</evidence>
<evidence type="ECO:0000256" key="4">
    <source>
        <dbReference type="ARBA" id="ARBA00023163"/>
    </source>
</evidence>
<dbReference type="InterPro" id="IPR002487">
    <property type="entry name" value="TF_Kbox"/>
</dbReference>
<feature type="compositionally biased region" description="Acidic residues" evidence="6">
    <location>
        <begin position="207"/>
        <end position="221"/>
    </location>
</feature>
<dbReference type="GO" id="GO:0003700">
    <property type="term" value="F:DNA-binding transcription factor activity"/>
    <property type="evidence" value="ECO:0007669"/>
    <property type="project" value="InterPro"/>
</dbReference>